<dbReference type="Proteomes" id="UP001178888">
    <property type="component" value="Unassembled WGS sequence"/>
</dbReference>
<evidence type="ECO:0000313" key="2">
    <source>
        <dbReference type="EMBL" id="TDK61403.1"/>
    </source>
</evidence>
<comment type="caution">
    <text evidence="2">The sequence shown here is derived from an EMBL/GenBank/DDBJ whole genome shotgun (WGS) entry which is preliminary data.</text>
</comment>
<protein>
    <submittedName>
        <fullName evidence="2">DUF2524 family protein</fullName>
    </submittedName>
    <submittedName>
        <fullName evidence="1">YtzC family protein</fullName>
    </submittedName>
</protein>
<evidence type="ECO:0000313" key="4">
    <source>
        <dbReference type="Proteomes" id="UP001178888"/>
    </source>
</evidence>
<dbReference type="EMBL" id="SMYO01000005">
    <property type="protein sequence ID" value="TDK61403.1"/>
    <property type="molecule type" value="Genomic_DNA"/>
</dbReference>
<reference evidence="2 3" key="1">
    <citation type="submission" date="2019-03" db="EMBL/GenBank/DDBJ databases">
        <title>Bacillus niacini sp. nov. a Nicotinate-Metabolizing Mesophile Isolated from Soil.</title>
        <authorList>
            <person name="Zhang G."/>
        </authorList>
    </citation>
    <scope>NUCLEOTIDE SEQUENCE [LARGE SCALE GENOMIC DNA]</scope>
    <source>
        <strain evidence="2 3">WN066</strain>
    </source>
</reference>
<proteinExistence type="predicted"/>
<evidence type="ECO:0000313" key="3">
    <source>
        <dbReference type="Proteomes" id="UP000295132"/>
    </source>
</evidence>
<dbReference type="AlphaFoldDB" id="A0A4V6PMF1"/>
<accession>A0A4V6PMF1</accession>
<dbReference type="Pfam" id="PF10732">
    <property type="entry name" value="DUF2524"/>
    <property type="match status" value="1"/>
</dbReference>
<reference evidence="1" key="2">
    <citation type="submission" date="2023-08" db="EMBL/GenBank/DDBJ databases">
        <title>Nitrogen cycling bacteria in agricultural field soils.</title>
        <authorList>
            <person name="Jang J."/>
        </authorList>
    </citation>
    <scope>NUCLEOTIDE SEQUENCE</scope>
    <source>
        <strain evidence="1">PS3-36</strain>
    </source>
</reference>
<sequence length="95" mass="11252">MATRDSMSHLIQQCEDAIRFAQDQYREGSLQQHYNNDDYTNALQGLEQTYQDVCKMAQFANGQQREQLHRMRLQLQQIQNTMILQGPYQNTQILE</sequence>
<dbReference type="Proteomes" id="UP000295132">
    <property type="component" value="Unassembled WGS sequence"/>
</dbReference>
<gene>
    <name evidence="2" type="ORF">E2K98_10910</name>
    <name evidence="1" type="ORF">RCG21_27240</name>
</gene>
<dbReference type="EMBL" id="JAVGVR010000001">
    <property type="protein sequence ID" value="MDQ6599994.1"/>
    <property type="molecule type" value="Genomic_DNA"/>
</dbReference>
<name>A0A4V6PMF1_9BACI</name>
<organism evidence="2 3">
    <name type="scientific">Bacillus salipaludis</name>
    <dbReference type="NCBI Taxonomy" id="2547811"/>
    <lineage>
        <taxon>Bacteria</taxon>
        <taxon>Bacillati</taxon>
        <taxon>Bacillota</taxon>
        <taxon>Bacilli</taxon>
        <taxon>Bacillales</taxon>
        <taxon>Bacillaceae</taxon>
        <taxon>Bacillus</taxon>
    </lineage>
</organism>
<dbReference type="InterPro" id="IPR019668">
    <property type="entry name" value="Uncharacterised_YtzC"/>
</dbReference>
<evidence type="ECO:0000313" key="1">
    <source>
        <dbReference type="EMBL" id="MDQ6599994.1"/>
    </source>
</evidence>
<dbReference type="RefSeq" id="WP_026572130.1">
    <property type="nucleotide sequence ID" value="NZ_JAVGVR010000001.1"/>
</dbReference>
<keyword evidence="4" id="KW-1185">Reference proteome</keyword>